<comment type="similarity">
    <text evidence="4">Belongs to the class I-like SAM-binding methyltransferase superfamily. RNA M5U methyltransferase family.</text>
</comment>
<dbReference type="NCBIfam" id="TIGR00479">
    <property type="entry name" value="rumA"/>
    <property type="match status" value="1"/>
</dbReference>
<proteinExistence type="inferred from homology"/>
<keyword evidence="3 4" id="KW-0949">S-adenosyl-L-methionine</keyword>
<dbReference type="PANTHER" id="PTHR11061:SF30">
    <property type="entry name" value="TRNA (URACIL(54)-C(5))-METHYLTRANSFERASE"/>
    <property type="match status" value="1"/>
</dbReference>
<dbReference type="PROSITE" id="PS50926">
    <property type="entry name" value="TRAM"/>
    <property type="match status" value="1"/>
</dbReference>
<dbReference type="AlphaFoldDB" id="A0A3E2BLG8"/>
<evidence type="ECO:0000256" key="4">
    <source>
        <dbReference type="PROSITE-ProRule" id="PRU01024"/>
    </source>
</evidence>
<dbReference type="Gene3D" id="3.40.50.150">
    <property type="entry name" value="Vaccinia Virus protein VP39"/>
    <property type="match status" value="1"/>
</dbReference>
<name>A0A3E2BLG8_9BACT</name>
<evidence type="ECO:0000259" key="6">
    <source>
        <dbReference type="PROSITE" id="PS50926"/>
    </source>
</evidence>
<dbReference type="InterPro" id="IPR010280">
    <property type="entry name" value="U5_MeTrfase_fam"/>
</dbReference>
<dbReference type="SUPFAM" id="SSF53335">
    <property type="entry name" value="S-adenosyl-L-methionine-dependent methyltransferases"/>
    <property type="match status" value="1"/>
</dbReference>
<reference evidence="7 8" key="1">
    <citation type="submission" date="2018-08" db="EMBL/GenBank/DDBJ databases">
        <title>Genome analysis of the thermophilic bacterium of the candidate phylum Aminicenantes from deep subsurface aquifer revealed its physiology and ecological role.</title>
        <authorList>
            <person name="Kadnikov V.V."/>
            <person name="Mardanov A.V."/>
            <person name="Beletsky A.V."/>
            <person name="Karnachuk O.V."/>
            <person name="Ravin N.V."/>
        </authorList>
    </citation>
    <scope>NUCLEOTIDE SEQUENCE [LARGE SCALE GENOMIC DNA]</scope>
    <source>
        <strain evidence="7">BY38</strain>
    </source>
</reference>
<dbReference type="GO" id="GO:0070041">
    <property type="term" value="F:rRNA (uridine-C5-)-methyltransferase activity"/>
    <property type="evidence" value="ECO:0007669"/>
    <property type="project" value="TreeGrafter"/>
</dbReference>
<feature type="active site" description="Nucleophile" evidence="4">
    <location>
        <position position="384"/>
    </location>
</feature>
<gene>
    <name evidence="7" type="ORF">OP8BY_0241</name>
</gene>
<dbReference type="Gene3D" id="2.40.50.140">
    <property type="entry name" value="Nucleic acid-binding proteins"/>
    <property type="match status" value="1"/>
</dbReference>
<dbReference type="PROSITE" id="PS01230">
    <property type="entry name" value="TRMA_1"/>
    <property type="match status" value="1"/>
</dbReference>
<dbReference type="SUPFAM" id="SSF50249">
    <property type="entry name" value="Nucleic acid-binding proteins"/>
    <property type="match status" value="1"/>
</dbReference>
<accession>A0A3E2BLG8</accession>
<comment type="caution">
    <text evidence="7">The sequence shown here is derived from an EMBL/GenBank/DDBJ whole genome shotgun (WGS) entry which is preliminary data.</text>
</comment>
<dbReference type="PANTHER" id="PTHR11061">
    <property type="entry name" value="RNA M5U METHYLTRANSFERASE"/>
    <property type="match status" value="1"/>
</dbReference>
<evidence type="ECO:0000313" key="8">
    <source>
        <dbReference type="Proteomes" id="UP000257323"/>
    </source>
</evidence>
<evidence type="ECO:0000256" key="1">
    <source>
        <dbReference type="ARBA" id="ARBA00022603"/>
    </source>
</evidence>
<feature type="active site" evidence="5">
    <location>
        <position position="384"/>
    </location>
</feature>
<dbReference type="Pfam" id="PF05958">
    <property type="entry name" value="tRNA_U5-meth_tr"/>
    <property type="match status" value="1"/>
</dbReference>
<evidence type="ECO:0000313" key="7">
    <source>
        <dbReference type="EMBL" id="RFT15593.1"/>
    </source>
</evidence>
<sequence length="430" mass="48435">MELRIDKIVYPGRSLARAGGKIVFTDEGLPGELVEVELLKDKKNYAEARTLRVLEASPERQAPVCNHYQACSPYQVMSYELEQKIKQAQLLEIFSHLPDYNLEKIEFVPSPTIRGYRNKIRLRFNWQSRPPFLAYHEPGSMVSFLPAETCDLVSNRVNGVISRFQVLLKGEPLPAISHLEIRESFWAGGLLLVLESEDQDSLERAAELWVPALALDSHLAGAVGVVLEGRRRIFLKLYGRDYLEEKIGQTIFRYGAGSFFQVNPPMLERVVARVRKHLEPLAPVKLIDLYAGLGTFGLLLAGSASEILAIESDPGNIFFLKKNMRLNRVQHLAVAEGRSEDWIEDILEFGAGAMVIDPPRRGMAEELVEALNTHPAGLIFYLSCNPTTLARDLKKFMSGYELLEITGFDFFPRTPHIETLAVLRARPPAH</sequence>
<feature type="domain" description="TRAM" evidence="6">
    <location>
        <begin position="1"/>
        <end position="52"/>
    </location>
</feature>
<evidence type="ECO:0000256" key="5">
    <source>
        <dbReference type="PROSITE-ProRule" id="PRU10015"/>
    </source>
</evidence>
<feature type="binding site" evidence="4">
    <location>
        <position position="261"/>
    </location>
    <ligand>
        <name>S-adenosyl-L-methionine</name>
        <dbReference type="ChEBI" id="CHEBI:59789"/>
    </ligand>
</feature>
<evidence type="ECO:0000256" key="3">
    <source>
        <dbReference type="ARBA" id="ARBA00022691"/>
    </source>
</evidence>
<feature type="binding site" evidence="4">
    <location>
        <position position="357"/>
    </location>
    <ligand>
        <name>S-adenosyl-L-methionine</name>
        <dbReference type="ChEBI" id="CHEBI:59789"/>
    </ligand>
</feature>
<dbReference type="EMBL" id="QUAH01000008">
    <property type="protein sequence ID" value="RFT15593.1"/>
    <property type="molecule type" value="Genomic_DNA"/>
</dbReference>
<dbReference type="InterPro" id="IPR030390">
    <property type="entry name" value="MeTrfase_TrmA_AS"/>
</dbReference>
<dbReference type="PROSITE" id="PS51687">
    <property type="entry name" value="SAM_MT_RNA_M5U"/>
    <property type="match status" value="1"/>
</dbReference>
<feature type="binding site" evidence="4">
    <location>
        <position position="311"/>
    </location>
    <ligand>
        <name>S-adenosyl-L-methionine</name>
        <dbReference type="ChEBI" id="CHEBI:59789"/>
    </ligand>
</feature>
<dbReference type="InterPro" id="IPR002792">
    <property type="entry name" value="TRAM_dom"/>
</dbReference>
<dbReference type="InterPro" id="IPR012340">
    <property type="entry name" value="NA-bd_OB-fold"/>
</dbReference>
<dbReference type="Proteomes" id="UP000257323">
    <property type="component" value="Unassembled WGS sequence"/>
</dbReference>
<feature type="binding site" evidence="4">
    <location>
        <position position="290"/>
    </location>
    <ligand>
        <name>S-adenosyl-L-methionine</name>
        <dbReference type="ChEBI" id="CHEBI:59789"/>
    </ligand>
</feature>
<protein>
    <submittedName>
        <fullName evidence="7">RNA methyltransferase, TrmA family</fullName>
    </submittedName>
</protein>
<dbReference type="InterPro" id="IPR029063">
    <property type="entry name" value="SAM-dependent_MTases_sf"/>
</dbReference>
<dbReference type="Pfam" id="PF01938">
    <property type="entry name" value="TRAM"/>
    <property type="match status" value="1"/>
</dbReference>
<evidence type="ECO:0000256" key="2">
    <source>
        <dbReference type="ARBA" id="ARBA00022679"/>
    </source>
</evidence>
<organism evidence="7 8">
    <name type="scientific">Candidatus Saccharicenans subterraneus</name>
    <dbReference type="NCBI Taxonomy" id="2508984"/>
    <lineage>
        <taxon>Bacteria</taxon>
        <taxon>Candidatus Aminicenantota</taxon>
        <taxon>Candidatus Aminicenantia</taxon>
        <taxon>Candidatus Aminicenantales</taxon>
        <taxon>Candidatus Saccharicenantaceae</taxon>
        <taxon>Candidatus Saccharicenans</taxon>
    </lineage>
</organism>
<keyword evidence="1 4" id="KW-0489">Methyltransferase</keyword>
<keyword evidence="2 4" id="KW-0808">Transferase</keyword>
<dbReference type="Gene3D" id="2.40.50.1070">
    <property type="match status" value="1"/>
</dbReference>
<dbReference type="GO" id="GO:0070475">
    <property type="term" value="P:rRNA base methylation"/>
    <property type="evidence" value="ECO:0007669"/>
    <property type="project" value="TreeGrafter"/>
</dbReference>